<dbReference type="InterPro" id="IPR000182">
    <property type="entry name" value="GNAT_dom"/>
</dbReference>
<comment type="caution">
    <text evidence="3">The sequence shown here is derived from an EMBL/GenBank/DDBJ whole genome shotgun (WGS) entry which is preliminary data.</text>
</comment>
<proteinExistence type="predicted"/>
<dbReference type="SUPFAM" id="SSF55729">
    <property type="entry name" value="Acyl-CoA N-acyltransferases (Nat)"/>
    <property type="match status" value="1"/>
</dbReference>
<evidence type="ECO:0000256" key="1">
    <source>
        <dbReference type="SAM" id="MobiDB-lite"/>
    </source>
</evidence>
<evidence type="ECO:0000313" key="3">
    <source>
        <dbReference type="EMBL" id="PYI50738.1"/>
    </source>
</evidence>
<dbReference type="InterPro" id="IPR016181">
    <property type="entry name" value="Acyl_CoA_acyltransferase"/>
</dbReference>
<feature type="compositionally biased region" description="Pro residues" evidence="1">
    <location>
        <begin position="1"/>
        <end position="10"/>
    </location>
</feature>
<keyword evidence="3" id="KW-0808">Transferase</keyword>
<dbReference type="PROSITE" id="PS51186">
    <property type="entry name" value="GNAT"/>
    <property type="match status" value="1"/>
</dbReference>
<evidence type="ECO:0000313" key="4">
    <source>
        <dbReference type="Proteomes" id="UP000247476"/>
    </source>
</evidence>
<feature type="domain" description="N-acetyltransferase" evidence="2">
    <location>
        <begin position="37"/>
        <end position="193"/>
    </location>
</feature>
<keyword evidence="4" id="KW-1185">Reference proteome</keyword>
<dbReference type="Gene3D" id="3.40.630.30">
    <property type="match status" value="1"/>
</dbReference>
<evidence type="ECO:0000259" key="2">
    <source>
        <dbReference type="PROSITE" id="PS51186"/>
    </source>
</evidence>
<dbReference type="Proteomes" id="UP000247476">
    <property type="component" value="Unassembled WGS sequence"/>
</dbReference>
<reference evidence="3 4" key="1">
    <citation type="submission" date="2018-05" db="EMBL/GenBank/DDBJ databases">
        <title>Paenibacillus flagellatus sp. nov., isolated from selenium mineral soil.</title>
        <authorList>
            <person name="Dai X."/>
        </authorList>
    </citation>
    <scope>NUCLEOTIDE SEQUENCE [LARGE SCALE GENOMIC DNA]</scope>
    <source>
        <strain evidence="3 4">DXL2</strain>
    </source>
</reference>
<dbReference type="AlphaFoldDB" id="A0A2V5JVT1"/>
<feature type="region of interest" description="Disordered" evidence="1">
    <location>
        <begin position="1"/>
        <end position="31"/>
    </location>
</feature>
<name>A0A2V5JVT1_9BACL</name>
<accession>A0A2V5JVT1</accession>
<feature type="compositionally biased region" description="Basic and acidic residues" evidence="1">
    <location>
        <begin position="21"/>
        <end position="31"/>
    </location>
</feature>
<dbReference type="GO" id="GO:0016747">
    <property type="term" value="F:acyltransferase activity, transferring groups other than amino-acyl groups"/>
    <property type="evidence" value="ECO:0007669"/>
    <property type="project" value="InterPro"/>
</dbReference>
<gene>
    <name evidence="3" type="ORF">DLM86_28665</name>
</gene>
<protein>
    <submittedName>
        <fullName evidence="3">N-acetyltransferase</fullName>
    </submittedName>
</protein>
<dbReference type="EMBL" id="QJVJ01000017">
    <property type="protein sequence ID" value="PYI50738.1"/>
    <property type="molecule type" value="Genomic_DNA"/>
</dbReference>
<dbReference type="Pfam" id="PF13508">
    <property type="entry name" value="Acetyltransf_7"/>
    <property type="match status" value="1"/>
</dbReference>
<sequence>MPRPGRPVPAPLTNAAGRQYDNTRKRREEGRMTDATIETASATSEDEAFLFELYGSTRTEEAEAWGWGDREREAFLLQQFQCQQRAYRLQYPHAECRIIRCDGSKAGRILTEEGPDEIRVIDISLLPPYRGLRIGTALLRRWQAVAAVCGKPLTLHVLRANRALRLYDRLGFRTVSGDEAYVAMEWRRGTPIPG</sequence>
<organism evidence="3 4">
    <name type="scientific">Paenibacillus flagellatus</name>
    <dbReference type="NCBI Taxonomy" id="2211139"/>
    <lineage>
        <taxon>Bacteria</taxon>
        <taxon>Bacillati</taxon>
        <taxon>Bacillota</taxon>
        <taxon>Bacilli</taxon>
        <taxon>Bacillales</taxon>
        <taxon>Paenibacillaceae</taxon>
        <taxon>Paenibacillus</taxon>
    </lineage>
</organism>